<reference evidence="2 3" key="1">
    <citation type="submission" date="2016-06" db="EMBL/GenBank/DDBJ databases">
        <title>Complete genome sequence of a deep-branching marine Gamma Proteobacterium Woeseia oceani type strain XK5.</title>
        <authorList>
            <person name="Mu D."/>
            <person name="Du Z."/>
        </authorList>
    </citation>
    <scope>NUCLEOTIDE SEQUENCE [LARGE SCALE GENOMIC DNA]</scope>
    <source>
        <strain evidence="2 3">XK5</strain>
    </source>
</reference>
<evidence type="ECO:0000313" key="3">
    <source>
        <dbReference type="Proteomes" id="UP000092695"/>
    </source>
</evidence>
<protein>
    <submittedName>
        <fullName evidence="2">Uncharacterized protein</fullName>
    </submittedName>
</protein>
<dbReference type="Proteomes" id="UP000092695">
    <property type="component" value="Chromosome"/>
</dbReference>
<dbReference type="KEGG" id="woc:BA177_16585"/>
<name>A0A193LJK9_9GAMM</name>
<keyword evidence="3" id="KW-1185">Reference proteome</keyword>
<evidence type="ECO:0000313" key="2">
    <source>
        <dbReference type="EMBL" id="ANO52584.1"/>
    </source>
</evidence>
<feature type="compositionally biased region" description="Low complexity" evidence="1">
    <location>
        <begin position="16"/>
        <end position="38"/>
    </location>
</feature>
<dbReference type="AlphaFoldDB" id="A0A193LJK9"/>
<feature type="region of interest" description="Disordered" evidence="1">
    <location>
        <begin position="300"/>
        <end position="321"/>
    </location>
</feature>
<proteinExistence type="predicted"/>
<feature type="region of interest" description="Disordered" evidence="1">
    <location>
        <begin position="1"/>
        <end position="38"/>
    </location>
</feature>
<gene>
    <name evidence="2" type="ORF">BA177_16585</name>
</gene>
<evidence type="ECO:0000256" key="1">
    <source>
        <dbReference type="SAM" id="MobiDB-lite"/>
    </source>
</evidence>
<accession>A0A193LJK9</accession>
<sequence>MLVAAVSTACGSSDESAAGPAQAAARAPSAASSSNSRVAATAAEIAKEARGKLRCPARPKSAPRAANAPVDDIVGVRPGMSYDDAVNVVLCSHELLIVDNSPRGGFKINTYGQTLRQGFGAVFAEDRINKTSKEIMAEMQNNAMARSMNKRAADMLGGTSRWYVTTMGLPNEERVIAASRIEAYVDGKAPSISGVAAALEDKYGPPMRKREDAQGWFLDWAYDLRDRPVTETSPMYYGCSAPSRPESGVNLSPDCGLALSAVIRPKRDNPLIAHTLEIGVVHQAQGYDLLMATEQQLERAEQERRAAELDAATKNADKPTM</sequence>
<dbReference type="STRING" id="1548547.BA177_16585"/>
<dbReference type="EMBL" id="CP016268">
    <property type="protein sequence ID" value="ANO52584.1"/>
    <property type="molecule type" value="Genomic_DNA"/>
</dbReference>
<organism evidence="2 3">
    <name type="scientific">Woeseia oceani</name>
    <dbReference type="NCBI Taxonomy" id="1548547"/>
    <lineage>
        <taxon>Bacteria</taxon>
        <taxon>Pseudomonadati</taxon>
        <taxon>Pseudomonadota</taxon>
        <taxon>Gammaproteobacteria</taxon>
        <taxon>Woeseiales</taxon>
        <taxon>Woeseiaceae</taxon>
        <taxon>Woeseia</taxon>
    </lineage>
</organism>